<dbReference type="GO" id="GO:0016788">
    <property type="term" value="F:hydrolase activity, acting on ester bonds"/>
    <property type="evidence" value="ECO:0007669"/>
    <property type="project" value="InterPro"/>
</dbReference>
<feature type="binding site" evidence="3">
    <location>
        <position position="128"/>
    </location>
    <ligand>
        <name>a divalent metal cation</name>
        <dbReference type="ChEBI" id="CHEBI:60240"/>
        <label>2</label>
    </ligand>
</feature>
<evidence type="ECO:0000313" key="5">
    <source>
        <dbReference type="Proteomes" id="UP000070352"/>
    </source>
</evidence>
<dbReference type="RefSeq" id="WP_068727035.1">
    <property type="nucleotide sequence ID" value="NZ_LSKU01000001.1"/>
</dbReference>
<feature type="binding site" evidence="3">
    <location>
        <position position="6"/>
    </location>
    <ligand>
        <name>a divalent metal cation</name>
        <dbReference type="ChEBI" id="CHEBI:60240"/>
        <label>1</label>
    </ligand>
</feature>
<dbReference type="GO" id="GO:0046872">
    <property type="term" value="F:metal ion binding"/>
    <property type="evidence" value="ECO:0007669"/>
    <property type="project" value="UniProtKB-KW"/>
</dbReference>
<keyword evidence="5" id="KW-1185">Reference proteome</keyword>
<evidence type="ECO:0000256" key="1">
    <source>
        <dbReference type="ARBA" id="ARBA00022723"/>
    </source>
</evidence>
<dbReference type="PROSITE" id="PS01137">
    <property type="entry name" value="TATD_1"/>
    <property type="match status" value="1"/>
</dbReference>
<feature type="binding site" evidence="3">
    <location>
        <position position="153"/>
    </location>
    <ligand>
        <name>a divalent metal cation</name>
        <dbReference type="ChEBI" id="CHEBI:60240"/>
        <label>2</label>
    </ligand>
</feature>
<dbReference type="STRING" id="1413211.U473_12975"/>
<feature type="binding site" evidence="3">
    <location>
        <position position="203"/>
    </location>
    <ligand>
        <name>a divalent metal cation</name>
        <dbReference type="ChEBI" id="CHEBI:60240"/>
        <label>1</label>
    </ligand>
</feature>
<dbReference type="GO" id="GO:0004536">
    <property type="term" value="F:DNA nuclease activity"/>
    <property type="evidence" value="ECO:0007669"/>
    <property type="project" value="InterPro"/>
</dbReference>
<dbReference type="NCBIfam" id="TIGR00010">
    <property type="entry name" value="YchF/TatD family DNA exonuclease"/>
    <property type="match status" value="1"/>
</dbReference>
<sequence length="254" mass="29202">MLVDTHAHLNDEKFNEDRAEVIKRAKEVGVETIINIGYNRETILSTIELVEQYDFIFGAVGWHPNDAHEMKEEDFDWLKEITQHPKILAIGEIGLDYYWDFAPKEVQQEIFRKQIQLAKQVNLPIIIHDRDAHQDICSILREEGAKDVGGIIHSFSGSMEMAKECIDLGFYISFSGPVTFKNAKKPKEVATHIPIDRILLETDSPYLTPEPYRGKRNESAYVKFVATKIAELRGMDVEEIAQITTRNAKRILKF</sequence>
<dbReference type="InterPro" id="IPR015991">
    <property type="entry name" value="TatD/YcfH-like"/>
</dbReference>
<dbReference type="InterPro" id="IPR032466">
    <property type="entry name" value="Metal_Hydrolase"/>
</dbReference>
<dbReference type="PANTHER" id="PTHR46124">
    <property type="entry name" value="D-AMINOACYL-TRNA DEACYLASE"/>
    <property type="match status" value="1"/>
</dbReference>
<dbReference type="FunFam" id="3.20.20.140:FF:000005">
    <property type="entry name" value="TatD family hydrolase"/>
    <property type="match status" value="1"/>
</dbReference>
<reference evidence="4 5" key="1">
    <citation type="submission" date="2016-02" db="EMBL/GenBank/DDBJ databases">
        <title>Draft Genome for Tepidibacillus decaturensis nov. sp. Strain Z9, an Anaerobic, Moderately Thermophilic and Heterotrophic Bacterium from Deep Subsurface of the Illinois Basin, USA.</title>
        <authorList>
            <person name="Dong Y."/>
            <person name="Chang J.Y."/>
            <person name="Sanford R."/>
            <person name="Fouke B.W."/>
        </authorList>
    </citation>
    <scope>NUCLEOTIDE SEQUENCE [LARGE SCALE GENOMIC DNA]</scope>
    <source>
        <strain evidence="4 5">Z9</strain>
    </source>
</reference>
<keyword evidence="2 4" id="KW-0378">Hydrolase</keyword>
<dbReference type="PIRSF" id="PIRSF005902">
    <property type="entry name" value="DNase_TatD"/>
    <property type="match status" value="1"/>
</dbReference>
<keyword evidence="1 3" id="KW-0479">Metal-binding</keyword>
<dbReference type="PROSITE" id="PS01091">
    <property type="entry name" value="TATD_3"/>
    <property type="match status" value="1"/>
</dbReference>
<feature type="binding site" evidence="3">
    <location>
        <position position="92"/>
    </location>
    <ligand>
        <name>a divalent metal cation</name>
        <dbReference type="ChEBI" id="CHEBI:60240"/>
        <label>1</label>
    </ligand>
</feature>
<feature type="binding site" evidence="3">
    <location>
        <position position="8"/>
    </location>
    <ligand>
        <name>a divalent metal cation</name>
        <dbReference type="ChEBI" id="CHEBI:60240"/>
        <label>1</label>
    </ligand>
</feature>
<organism evidence="4 5">
    <name type="scientific">Tepidibacillus decaturensis</name>
    <dbReference type="NCBI Taxonomy" id="1413211"/>
    <lineage>
        <taxon>Bacteria</taxon>
        <taxon>Bacillati</taxon>
        <taxon>Bacillota</taxon>
        <taxon>Bacilli</taxon>
        <taxon>Bacillales</taxon>
        <taxon>Bacillaceae</taxon>
        <taxon>Tepidibacillus</taxon>
    </lineage>
</organism>
<gene>
    <name evidence="4" type="ORF">U473_12975</name>
</gene>
<dbReference type="AlphaFoldDB" id="A0A135L761"/>
<dbReference type="SUPFAM" id="SSF51556">
    <property type="entry name" value="Metallo-dependent hydrolases"/>
    <property type="match status" value="1"/>
</dbReference>
<dbReference type="EMBL" id="LSKU01000001">
    <property type="protein sequence ID" value="KXG44828.1"/>
    <property type="molecule type" value="Genomic_DNA"/>
</dbReference>
<name>A0A135L761_9BACI</name>
<dbReference type="CDD" id="cd01310">
    <property type="entry name" value="TatD_DNAse"/>
    <property type="match status" value="1"/>
</dbReference>
<dbReference type="GO" id="GO:0005829">
    <property type="term" value="C:cytosol"/>
    <property type="evidence" value="ECO:0007669"/>
    <property type="project" value="TreeGrafter"/>
</dbReference>
<comment type="caution">
    <text evidence="4">The sequence shown here is derived from an EMBL/GenBank/DDBJ whole genome shotgun (WGS) entry which is preliminary data.</text>
</comment>
<protein>
    <submittedName>
        <fullName evidence="4">Hydrolase TatD</fullName>
    </submittedName>
</protein>
<dbReference type="PANTHER" id="PTHR46124:SF2">
    <property type="entry name" value="D-AMINOACYL-TRNA DEACYLASE"/>
    <property type="match status" value="1"/>
</dbReference>
<accession>A0A135L761</accession>
<dbReference type="Proteomes" id="UP000070352">
    <property type="component" value="Unassembled WGS sequence"/>
</dbReference>
<evidence type="ECO:0000256" key="2">
    <source>
        <dbReference type="ARBA" id="ARBA00022801"/>
    </source>
</evidence>
<dbReference type="InterPro" id="IPR001130">
    <property type="entry name" value="TatD-like"/>
</dbReference>
<proteinExistence type="predicted"/>
<dbReference type="Pfam" id="PF01026">
    <property type="entry name" value="TatD_DNase"/>
    <property type="match status" value="1"/>
</dbReference>
<dbReference type="Gene3D" id="3.20.20.140">
    <property type="entry name" value="Metal-dependent hydrolases"/>
    <property type="match status" value="1"/>
</dbReference>
<evidence type="ECO:0000313" key="4">
    <source>
        <dbReference type="EMBL" id="KXG44828.1"/>
    </source>
</evidence>
<dbReference type="InterPro" id="IPR018228">
    <property type="entry name" value="DNase_TatD-rel_CS"/>
</dbReference>
<dbReference type="OrthoDB" id="9810005at2"/>
<evidence type="ECO:0000256" key="3">
    <source>
        <dbReference type="PIRSR" id="PIRSR005902-1"/>
    </source>
</evidence>